<evidence type="ECO:0000313" key="3">
    <source>
        <dbReference type="Proteomes" id="UP000295388"/>
    </source>
</evidence>
<protein>
    <submittedName>
        <fullName evidence="2">Uncharacterized protein</fullName>
    </submittedName>
</protein>
<sequence>MRRLLVHPGLTGQGERTRCPEPRYVGEPYGAGEFGAEQRRTVDTGRATDAAAILTNPLPASGNGPTPATSMVGTSAATDNSEGYQL</sequence>
<evidence type="ECO:0000256" key="1">
    <source>
        <dbReference type="SAM" id="MobiDB-lite"/>
    </source>
</evidence>
<evidence type="ECO:0000313" key="2">
    <source>
        <dbReference type="EMBL" id="TDO47888.1"/>
    </source>
</evidence>
<name>A0A4R6KCU9_9ACTN</name>
<keyword evidence="3" id="KW-1185">Reference proteome</keyword>
<feature type="region of interest" description="Disordered" evidence="1">
    <location>
        <begin position="55"/>
        <end position="86"/>
    </location>
</feature>
<feature type="region of interest" description="Disordered" evidence="1">
    <location>
        <begin position="1"/>
        <end position="35"/>
    </location>
</feature>
<dbReference type="AlphaFoldDB" id="A0A4R6KCU9"/>
<accession>A0A4R6KCU9</accession>
<proteinExistence type="predicted"/>
<dbReference type="Proteomes" id="UP000295388">
    <property type="component" value="Unassembled WGS sequence"/>
</dbReference>
<organism evidence="2 3">
    <name type="scientific">Kribbella caucasensis</name>
    <dbReference type="NCBI Taxonomy" id="2512215"/>
    <lineage>
        <taxon>Bacteria</taxon>
        <taxon>Bacillati</taxon>
        <taxon>Actinomycetota</taxon>
        <taxon>Actinomycetes</taxon>
        <taxon>Propionibacteriales</taxon>
        <taxon>Kribbellaceae</taxon>
        <taxon>Kribbella</taxon>
    </lineage>
</organism>
<gene>
    <name evidence="2" type="ORF">EV643_108202</name>
</gene>
<comment type="caution">
    <text evidence="2">The sequence shown here is derived from an EMBL/GenBank/DDBJ whole genome shotgun (WGS) entry which is preliminary data.</text>
</comment>
<reference evidence="2 3" key="1">
    <citation type="submission" date="2019-03" db="EMBL/GenBank/DDBJ databases">
        <title>Genomic Encyclopedia of Type Strains, Phase III (KMG-III): the genomes of soil and plant-associated and newly described type strains.</title>
        <authorList>
            <person name="Whitman W."/>
        </authorList>
    </citation>
    <scope>NUCLEOTIDE SEQUENCE [LARGE SCALE GENOMIC DNA]</scope>
    <source>
        <strain evidence="2 3">VKM Ac-2527</strain>
    </source>
</reference>
<feature type="compositionally biased region" description="Polar residues" evidence="1">
    <location>
        <begin position="63"/>
        <end position="86"/>
    </location>
</feature>
<dbReference type="EMBL" id="SNWQ01000008">
    <property type="protein sequence ID" value="TDO47888.1"/>
    <property type="molecule type" value="Genomic_DNA"/>
</dbReference>